<reference evidence="2 3" key="1">
    <citation type="submission" date="2024-07" db="EMBL/GenBank/DDBJ databases">
        <title>Section-level genome sequencing and comparative genomics of Aspergillus sections Usti and Cavernicolus.</title>
        <authorList>
            <consortium name="Lawrence Berkeley National Laboratory"/>
            <person name="Nybo J.L."/>
            <person name="Vesth T.C."/>
            <person name="Theobald S."/>
            <person name="Frisvad J.C."/>
            <person name="Larsen T.O."/>
            <person name="Kjaerboelling I."/>
            <person name="Rothschild-Mancinelli K."/>
            <person name="Lyhne E.K."/>
            <person name="Kogle M.E."/>
            <person name="Barry K."/>
            <person name="Clum A."/>
            <person name="Na H."/>
            <person name="Ledsgaard L."/>
            <person name="Lin J."/>
            <person name="Lipzen A."/>
            <person name="Kuo A."/>
            <person name="Riley R."/>
            <person name="Mondo S."/>
            <person name="Labutti K."/>
            <person name="Haridas S."/>
            <person name="Pangalinan J."/>
            <person name="Salamov A.A."/>
            <person name="Simmons B.A."/>
            <person name="Magnuson J.K."/>
            <person name="Chen J."/>
            <person name="Drula E."/>
            <person name="Henrissat B."/>
            <person name="Wiebenga A."/>
            <person name="Lubbers R.J."/>
            <person name="Gomes A.C."/>
            <person name="Makela M.R."/>
            <person name="Stajich J."/>
            <person name="Grigoriev I.V."/>
            <person name="Mortensen U.H."/>
            <person name="De Vries R.P."/>
            <person name="Baker S.E."/>
            <person name="Andersen M.R."/>
        </authorList>
    </citation>
    <scope>NUCLEOTIDE SEQUENCE [LARGE SCALE GENOMIC DNA]</scope>
    <source>
        <strain evidence="2 3">CBS 588.65</strain>
    </source>
</reference>
<evidence type="ECO:0000256" key="1">
    <source>
        <dbReference type="SAM" id="MobiDB-lite"/>
    </source>
</evidence>
<sequence length="238" mass="26254">MAPTRPYLPPLSTPKSMTFPSELRERTYTCLDSAKPVEHCDTQKTSTTSEEAEMPITPPSAYTEFLNTFSPIFASPNSSRANFSKFMLDQPPRPSPTSAPPSATGFPSPRGSYKLASSTLAPSSVKCLKSPAQSPDRVRRLRLPPPPVQSQHQHQYHLYTPLTASPLSAHAPQYHQRPSSRYSPMEWRFHQLESPASDAAAFNLRQVVTTTITFQVAPRLAAPPAGKRKKAGATRRNP</sequence>
<feature type="region of interest" description="Disordered" evidence="1">
    <location>
        <begin position="219"/>
        <end position="238"/>
    </location>
</feature>
<keyword evidence="3" id="KW-1185">Reference proteome</keyword>
<dbReference type="Proteomes" id="UP001610334">
    <property type="component" value="Unassembled WGS sequence"/>
</dbReference>
<evidence type="ECO:0000313" key="2">
    <source>
        <dbReference type="EMBL" id="KAL2808036.1"/>
    </source>
</evidence>
<protein>
    <submittedName>
        <fullName evidence="2">Uncharacterized protein</fullName>
    </submittedName>
</protein>
<feature type="compositionally biased region" description="Low complexity" evidence="1">
    <location>
        <begin position="100"/>
        <end position="109"/>
    </location>
</feature>
<dbReference type="PANTHER" id="PTHR42053">
    <property type="match status" value="1"/>
</dbReference>
<comment type="caution">
    <text evidence="2">The sequence shown here is derived from an EMBL/GenBank/DDBJ whole genome shotgun (WGS) entry which is preliminary data.</text>
</comment>
<feature type="region of interest" description="Disordered" evidence="1">
    <location>
        <begin position="83"/>
        <end position="151"/>
    </location>
</feature>
<proteinExistence type="predicted"/>
<feature type="compositionally biased region" description="Basic residues" evidence="1">
    <location>
        <begin position="226"/>
        <end position="238"/>
    </location>
</feature>
<organism evidence="2 3">
    <name type="scientific">Aspergillus granulosus</name>
    <dbReference type="NCBI Taxonomy" id="176169"/>
    <lineage>
        <taxon>Eukaryota</taxon>
        <taxon>Fungi</taxon>
        <taxon>Dikarya</taxon>
        <taxon>Ascomycota</taxon>
        <taxon>Pezizomycotina</taxon>
        <taxon>Eurotiomycetes</taxon>
        <taxon>Eurotiomycetidae</taxon>
        <taxon>Eurotiales</taxon>
        <taxon>Aspergillaceae</taxon>
        <taxon>Aspergillus</taxon>
        <taxon>Aspergillus subgen. Nidulantes</taxon>
    </lineage>
</organism>
<feature type="compositionally biased region" description="Pro residues" evidence="1">
    <location>
        <begin position="1"/>
        <end position="12"/>
    </location>
</feature>
<name>A0ABR4GXX1_9EURO</name>
<gene>
    <name evidence="2" type="ORF">BJX63DRAFT_53256</name>
</gene>
<evidence type="ECO:0000313" key="3">
    <source>
        <dbReference type="Proteomes" id="UP001610334"/>
    </source>
</evidence>
<dbReference type="PANTHER" id="PTHR42053:SF1">
    <property type="match status" value="1"/>
</dbReference>
<dbReference type="EMBL" id="JBFXLT010000123">
    <property type="protein sequence ID" value="KAL2808036.1"/>
    <property type="molecule type" value="Genomic_DNA"/>
</dbReference>
<accession>A0ABR4GXX1</accession>
<feature type="region of interest" description="Disordered" evidence="1">
    <location>
        <begin position="1"/>
        <end position="21"/>
    </location>
</feature>